<accession>A0A4U0TNU0</accession>
<evidence type="ECO:0000313" key="1">
    <source>
        <dbReference type="EMBL" id="TKA23442.1"/>
    </source>
</evidence>
<dbReference type="EMBL" id="NAJP01000218">
    <property type="protein sequence ID" value="TKA23442.1"/>
    <property type="molecule type" value="Genomic_DNA"/>
</dbReference>
<sequence length="76" mass="8189">MFLMLKRGRRMVNGIRLASTSGVVRISMGYLARGIAGASTNSAGKASSERAICFDLARGSKGWPNTQLKEALTSRR</sequence>
<evidence type="ECO:0000313" key="2">
    <source>
        <dbReference type="Proteomes" id="UP000310066"/>
    </source>
</evidence>
<name>A0A4U0TNU0_9PEZI</name>
<gene>
    <name evidence="1" type="ORF">B0A54_17963</name>
</gene>
<proteinExistence type="predicted"/>
<dbReference type="Proteomes" id="UP000310066">
    <property type="component" value="Unassembled WGS sequence"/>
</dbReference>
<dbReference type="AlphaFoldDB" id="A0A4U0TNU0"/>
<organism evidence="1 2">
    <name type="scientific">Friedmanniomyces endolithicus</name>
    <dbReference type="NCBI Taxonomy" id="329885"/>
    <lineage>
        <taxon>Eukaryota</taxon>
        <taxon>Fungi</taxon>
        <taxon>Dikarya</taxon>
        <taxon>Ascomycota</taxon>
        <taxon>Pezizomycotina</taxon>
        <taxon>Dothideomycetes</taxon>
        <taxon>Dothideomycetidae</taxon>
        <taxon>Mycosphaerellales</taxon>
        <taxon>Teratosphaeriaceae</taxon>
        <taxon>Friedmanniomyces</taxon>
    </lineage>
</organism>
<protein>
    <submittedName>
        <fullName evidence="1">Uncharacterized protein</fullName>
    </submittedName>
</protein>
<comment type="caution">
    <text evidence="1">The sequence shown here is derived from an EMBL/GenBank/DDBJ whole genome shotgun (WGS) entry which is preliminary data.</text>
</comment>
<reference evidence="1 2" key="1">
    <citation type="submission" date="2017-03" db="EMBL/GenBank/DDBJ databases">
        <title>Genomes of endolithic fungi from Antarctica.</title>
        <authorList>
            <person name="Coleine C."/>
            <person name="Masonjones S."/>
            <person name="Stajich J.E."/>
        </authorList>
    </citation>
    <scope>NUCLEOTIDE SEQUENCE [LARGE SCALE GENOMIC DNA]</scope>
    <source>
        <strain evidence="1 2">CCFEE 5311</strain>
    </source>
</reference>